<reference evidence="5 6" key="2">
    <citation type="journal article" date="2004" name="Nature">
        <title>The DNA sequence and biology of human chromosome 19.</title>
        <authorList>
            <person name="Grimwood J."/>
            <person name="Gordon L.A."/>
            <person name="Olsen A."/>
            <person name="Terry A."/>
            <person name="Schmutz J."/>
            <person name="Lamerdin J."/>
            <person name="Hellsten U."/>
            <person name="Goodstein D."/>
            <person name="Couronne O."/>
            <person name="Tran-Gyamfi M."/>
            <person name="Aerts A."/>
            <person name="Altherr M."/>
            <person name="Ashworth L."/>
            <person name="Bajorek E."/>
            <person name="Black S."/>
            <person name="Branscomb E."/>
            <person name="Caenepeel S."/>
            <person name="Carrano A."/>
            <person name="Caoile C."/>
            <person name="Chan Y.M."/>
            <person name="Christensen M."/>
            <person name="Cleland C.A."/>
            <person name="Copeland A."/>
            <person name="Dalin E."/>
            <person name="Dehal P."/>
            <person name="Denys M."/>
            <person name="Detter J.C."/>
            <person name="Escobar J."/>
            <person name="Flowers D."/>
            <person name="Fotopulos D."/>
            <person name="Garcia C."/>
            <person name="Georgescu A.M."/>
            <person name="Glavina T."/>
            <person name="Gomez M."/>
            <person name="Gonzales E."/>
            <person name="Groza M."/>
            <person name="Hammon N."/>
            <person name="Hawkins T."/>
            <person name="Haydu L."/>
            <person name="Ho I."/>
            <person name="Huang W."/>
            <person name="Israni S."/>
            <person name="Jett J."/>
            <person name="Kadner K."/>
            <person name="Kimball H."/>
            <person name="Kobayashi A."/>
            <person name="Larionov V."/>
            <person name="Leem S.H."/>
            <person name="Lopez F."/>
            <person name="Lou Y."/>
            <person name="Lowry S."/>
            <person name="Malfatti S."/>
            <person name="Martinez D."/>
            <person name="McCready P."/>
            <person name="Medina C."/>
            <person name="Morgan J."/>
            <person name="Nelson K."/>
            <person name="Nolan M."/>
            <person name="Ovcharenko I."/>
            <person name="Pitluck S."/>
            <person name="Pollard M."/>
            <person name="Popkie A.P."/>
            <person name="Predki P."/>
            <person name="Quan G."/>
            <person name="Ramirez L."/>
            <person name="Rash S."/>
            <person name="Retterer J."/>
            <person name="Rodriguez A."/>
            <person name="Rogers S."/>
            <person name="Salamov A."/>
            <person name="Salazar A."/>
            <person name="She X."/>
            <person name="Smith D."/>
            <person name="Slezak T."/>
            <person name="Solovyev V."/>
            <person name="Thayer N."/>
            <person name="Tice H."/>
            <person name="Tsai M."/>
            <person name="Ustaszewska A."/>
            <person name="Vo N."/>
            <person name="Wagner M."/>
            <person name="Wheeler J."/>
            <person name="Wu K."/>
            <person name="Xie G."/>
            <person name="Yang J."/>
            <person name="Dubchak I."/>
            <person name="Furey T.S."/>
            <person name="DeJong P."/>
            <person name="Dickson M."/>
            <person name="Gordon D."/>
            <person name="Eichler E.E."/>
            <person name="Pennacchio L.A."/>
            <person name="Richardson P."/>
            <person name="Stubbs L."/>
            <person name="Rokhsar D.S."/>
            <person name="Myers R.M."/>
            <person name="Rubin E.M."/>
            <person name="Lucas S.M."/>
        </authorList>
    </citation>
    <scope>NUCLEOTIDE SEQUENCE [LARGE SCALE GENOMIC DNA]</scope>
</reference>
<reference evidence="5" key="4">
    <citation type="submission" date="2025-08" db="UniProtKB">
        <authorList>
            <consortium name="Ensembl"/>
        </authorList>
    </citation>
    <scope>IDENTIFICATION</scope>
</reference>
<evidence type="ECO:0007829" key="8">
    <source>
        <dbReference type="ProteomicsDB" id="A0A1B0GVJ3"/>
    </source>
</evidence>
<evidence type="ECO:0007829" key="7">
    <source>
        <dbReference type="PeptideAtlas" id="A0A1B0GVJ3"/>
    </source>
</evidence>
<dbReference type="Ensembl" id="ENST00000637897.1">
    <property type="protein sequence ID" value="ENSP00000490539.1"/>
    <property type="gene ID" value="ENSG00000039650.12"/>
</dbReference>
<dbReference type="Proteomes" id="UP000005640">
    <property type="component" value="Chromosome 19"/>
</dbReference>
<keyword evidence="6" id="KW-1185">Reference proteome</keyword>
<comment type="subcellular location">
    <subcellularLocation>
        <location evidence="1">Nucleus</location>
    </subcellularLocation>
</comment>
<evidence type="ECO:0000256" key="2">
    <source>
        <dbReference type="ARBA" id="ARBA00023242"/>
    </source>
</evidence>
<dbReference type="Pfam" id="PF17913">
    <property type="entry name" value="FHA_2"/>
    <property type="match status" value="1"/>
</dbReference>
<feature type="region of interest" description="Disordered" evidence="3">
    <location>
        <begin position="1"/>
        <end position="24"/>
    </location>
</feature>
<dbReference type="SMR" id="A0A1B0GVJ3"/>
<dbReference type="ExpressionAtlas" id="A0A1B0GVJ3">
    <property type="expression patterns" value="baseline and differential"/>
</dbReference>
<dbReference type="AlphaFoldDB" id="A0A1B0GVJ3"/>
<evidence type="ECO:0000256" key="1">
    <source>
        <dbReference type="ARBA" id="ARBA00004123"/>
    </source>
</evidence>
<dbReference type="VEuPathDB" id="HostDB:ENSG00000039650"/>
<organism evidence="5 6">
    <name type="scientific">Homo sapiens</name>
    <name type="common">Human</name>
    <dbReference type="NCBI Taxonomy" id="9606"/>
    <lineage>
        <taxon>Eukaryota</taxon>
        <taxon>Metazoa</taxon>
        <taxon>Chordata</taxon>
        <taxon>Craniata</taxon>
        <taxon>Vertebrata</taxon>
        <taxon>Euteleostomi</taxon>
        <taxon>Mammalia</taxon>
        <taxon>Eutheria</taxon>
        <taxon>Euarchontoglires</taxon>
        <taxon>Primates</taxon>
        <taxon>Haplorrhini</taxon>
        <taxon>Catarrhini</taxon>
        <taxon>Hominidae</taxon>
        <taxon>Homo</taxon>
    </lineage>
</organism>
<dbReference type="GO" id="GO:0005634">
    <property type="term" value="C:nucleus"/>
    <property type="evidence" value="ECO:0007669"/>
    <property type="project" value="UniProtKB-SubCell"/>
</dbReference>
<protein>
    <submittedName>
        <fullName evidence="5">Polynucleotide kinase 3'-phosphatase</fullName>
    </submittedName>
</protein>
<gene>
    <name evidence="5" type="primary">PNKP</name>
</gene>
<evidence type="ECO:0000256" key="3">
    <source>
        <dbReference type="SAM" id="MobiDB-lite"/>
    </source>
</evidence>
<keyword evidence="2" id="KW-0539">Nucleus</keyword>
<keyword evidence="7 8" id="KW-1267">Proteomics identification</keyword>
<dbReference type="Gene3D" id="2.60.200.20">
    <property type="match status" value="1"/>
</dbReference>
<dbReference type="MassIVE" id="A0A1B0GVJ3"/>
<feature type="non-terminal residue" evidence="5">
    <location>
        <position position="61"/>
    </location>
</feature>
<evidence type="ECO:0000259" key="4">
    <source>
        <dbReference type="Pfam" id="PF17913"/>
    </source>
</evidence>
<dbReference type="HGNC" id="HGNC:9154">
    <property type="gene designation" value="PNKP"/>
</dbReference>
<dbReference type="OrthoDB" id="19045at2759"/>
<reference evidence="5 6" key="3">
    <citation type="journal article" date="2004" name="Nature">
        <title>Finishing the euchromatic sequence of the human genome.</title>
        <authorList>
            <consortium name="International Human Genome Sequencing Consortium"/>
        </authorList>
    </citation>
    <scope>NUCLEOTIDE SEQUENCE [LARGE SCALE GENOMIC DNA]</scope>
</reference>
<dbReference type="Bgee" id="ENSG00000039650">
    <property type="expression patterns" value="Expressed in right uterine tube and 184 other cell types or tissues"/>
</dbReference>
<dbReference type="EMBL" id="AC118341">
    <property type="status" value="NOT_ANNOTATED_CDS"/>
    <property type="molecule type" value="Genomic_DNA"/>
</dbReference>
<reference evidence="5" key="5">
    <citation type="submission" date="2025-09" db="UniProtKB">
        <authorList>
            <consortium name="Ensembl"/>
        </authorList>
    </citation>
    <scope>IDENTIFICATION</scope>
</reference>
<name>A0A1B0GVJ3_HUMAN</name>
<feature type="domain" description="PNK FHA" evidence="4">
    <location>
        <begin position="30"/>
        <end position="60"/>
    </location>
</feature>
<evidence type="ECO:0000313" key="6">
    <source>
        <dbReference type="Proteomes" id="UP000005640"/>
    </source>
</evidence>
<accession>A0A1B0GVJ3</accession>
<dbReference type="OpenTargets" id="ENSG00000039650"/>
<evidence type="ECO:0000313" key="5">
    <source>
        <dbReference type="Ensembl" id="ENSP00000490539.1"/>
    </source>
</evidence>
<proteinExistence type="evidence at protein level"/>
<dbReference type="Antibodypedia" id="1861">
    <property type="antibodies" value="310 antibodies from 36 providers"/>
</dbReference>
<sequence length="61" mass="6757">MFTARMMLRPSGNPETGDDLRQEKNDPVEKMELVADPETRTVAVKQLGVNPSTTGTQELKP</sequence>
<dbReference type="Ensembl" id="ENST00000637897.1">
    <property type="protein sequence ID" value="ENSP00000490539.1"/>
    <property type="gene ID" value="ENSG00000039650.13"/>
</dbReference>
<dbReference type="InterPro" id="IPR041388">
    <property type="entry name" value="FHA_2"/>
</dbReference>
<dbReference type="GeneTree" id="ENSGT00940000159302"/>
<reference evidence="5 6" key="1">
    <citation type="journal article" date="2001" name="Nature">
        <title>Initial sequencing and analysis of the human genome.</title>
        <authorList>
            <consortium name="International Human Genome Sequencing Consortium"/>
            <person name="Lander E.S."/>
            <person name="Linton L.M."/>
            <person name="Birren B."/>
            <person name="Nusbaum C."/>
            <person name="Zody M.C."/>
            <person name="Baldwin J."/>
            <person name="Devon K."/>
            <person name="Dewar K."/>
            <person name="Doyle M."/>
            <person name="FitzHugh W."/>
            <person name="Funke R."/>
            <person name="Gage D."/>
            <person name="Harris K."/>
            <person name="Heaford A."/>
            <person name="Howland J."/>
            <person name="Kann L."/>
            <person name="Lehoczky J."/>
            <person name="LeVine R."/>
            <person name="McEwan P."/>
            <person name="McKernan K."/>
            <person name="Meldrim J."/>
            <person name="Mesirov J.P."/>
            <person name="Miranda C."/>
            <person name="Morris W."/>
            <person name="Naylor J."/>
            <person name="Raymond C."/>
            <person name="Rosetti M."/>
            <person name="Santos R."/>
            <person name="Sheridan A."/>
            <person name="Sougnez C."/>
            <person name="Stange-Thomann N."/>
            <person name="Stojanovic N."/>
            <person name="Subramanian A."/>
            <person name="Wyman D."/>
            <person name="Rogers J."/>
            <person name="Sulston J."/>
            <person name="Ainscough R."/>
            <person name="Beck S."/>
            <person name="Bentley D."/>
            <person name="Burton J."/>
            <person name="Clee C."/>
            <person name="Carter N."/>
            <person name="Coulson A."/>
            <person name="Deadman R."/>
            <person name="Deloukas P."/>
            <person name="Dunham A."/>
            <person name="Dunham I."/>
            <person name="Durbin R."/>
            <person name="French L."/>
            <person name="Grafham D."/>
            <person name="Gregory S."/>
            <person name="Hubbard T."/>
            <person name="Humphray S."/>
            <person name="Hunt A."/>
            <person name="Jones M."/>
            <person name="Lloyd C."/>
            <person name="McMurray A."/>
            <person name="Matthews L."/>
            <person name="Mercer S."/>
            <person name="Milne S."/>
            <person name="Mullikin J.C."/>
            <person name="Mungall A."/>
            <person name="Plumb R."/>
            <person name="Ross M."/>
            <person name="Shownkeen R."/>
            <person name="Sims S."/>
            <person name="Waterston R.H."/>
            <person name="Wilson R.K."/>
            <person name="Hillier L.W."/>
            <person name="McPherson J.D."/>
            <person name="Marra M.A."/>
            <person name="Mardis E.R."/>
            <person name="Fulton L.A."/>
            <person name="Chinwalla A.T."/>
            <person name="Pepin K.H."/>
            <person name="Gish W.R."/>
            <person name="Chissoe S.L."/>
            <person name="Wendl M.C."/>
            <person name="Delehaunty K.D."/>
            <person name="Miner T.L."/>
            <person name="Delehaunty A."/>
            <person name="Kramer J.B."/>
            <person name="Cook L.L."/>
            <person name="Fulton R.S."/>
            <person name="Johnson D.L."/>
            <person name="Minx P.J."/>
            <person name="Clifton S.W."/>
            <person name="Hawkins T."/>
            <person name="Branscomb E."/>
            <person name="Predki P."/>
            <person name="Richardson P."/>
            <person name="Wenning S."/>
            <person name="Slezak T."/>
            <person name="Doggett N."/>
            <person name="Cheng J.F."/>
            <person name="Olsen A."/>
            <person name="Lucas S."/>
            <person name="Elkin C."/>
            <person name="Uberbacher E."/>
            <person name="Frazier M."/>
            <person name="Gibbs R.A."/>
            <person name="Muzny D.M."/>
            <person name="Scherer S.E."/>
            <person name="Bouck J.B."/>
            <person name="Sodergren E.J."/>
            <person name="Worley K.C."/>
            <person name="Rives C.M."/>
            <person name="Gorrell J.H."/>
            <person name="Metzker M.L."/>
            <person name="Naylor S.L."/>
            <person name="Kucherlapati R.S."/>
            <person name="Nelson D.L."/>
            <person name="Weinstock G.M."/>
            <person name="Sakaki Y."/>
            <person name="Fujiyama A."/>
            <person name="Hattori M."/>
            <person name="Yada T."/>
            <person name="Toyoda A."/>
            <person name="Itoh T."/>
            <person name="Kawagoe C."/>
            <person name="Watanabe H."/>
            <person name="Totoki Y."/>
            <person name="Taylor T."/>
            <person name="Weissenbach J."/>
            <person name="Heilig R."/>
            <person name="Saurin W."/>
            <person name="Artiguenave F."/>
            <person name="Brottier P."/>
            <person name="Bruls T."/>
            <person name="Pelletier E."/>
            <person name="Robert C."/>
            <person name="Wincker P."/>
            <person name="Smith D.R."/>
            <person name="Doucette-Stamm L."/>
            <person name="Rubenfield M."/>
            <person name="Weinstock K."/>
            <person name="Lee H.M."/>
            <person name="Dubois J."/>
            <person name="Rosenthal A."/>
            <person name="Platzer M."/>
            <person name="Nyakatura G."/>
            <person name="Taudien S."/>
            <person name="Rump A."/>
            <person name="Yang H."/>
            <person name="Yu J."/>
            <person name="Wang J."/>
            <person name="Huang G."/>
            <person name="Gu J."/>
            <person name="Hood L."/>
            <person name="Rowen L."/>
            <person name="Madan A."/>
            <person name="Qin S."/>
            <person name="Davis R.W."/>
            <person name="Federspiel N.A."/>
            <person name="Abola A.P."/>
            <person name="Proctor M.J."/>
            <person name="Myers R.M."/>
            <person name="Schmutz J."/>
            <person name="Dickson M."/>
            <person name="Grimwood J."/>
            <person name="Cox D.R."/>
            <person name="Olson M.V."/>
            <person name="Kaul R."/>
            <person name="Raymond C."/>
            <person name="Shimizu N."/>
            <person name="Kawasaki K."/>
            <person name="Minoshima S."/>
            <person name="Evans G.A."/>
            <person name="Athanasiou M."/>
            <person name="Schultz R."/>
            <person name="Roe B.A."/>
            <person name="Chen F."/>
            <person name="Pan H."/>
            <person name="Ramser J."/>
            <person name="Lehrach H."/>
            <person name="Reinhardt R."/>
            <person name="McCombie W.R."/>
            <person name="de la Bastide M."/>
            <person name="Dedhia N."/>
            <person name="Blocker H."/>
            <person name="Hornischer K."/>
            <person name="Nordsiek G."/>
            <person name="Agarwala R."/>
            <person name="Aravind L."/>
            <person name="Bailey J.A."/>
            <person name="Bateman A."/>
            <person name="Batzoglou S."/>
            <person name="Birney E."/>
            <person name="Bork P."/>
            <person name="Brown D.G."/>
            <person name="Burge C.B."/>
            <person name="Cerutti L."/>
            <person name="Chen H.C."/>
            <person name="Church D."/>
            <person name="Clamp M."/>
            <person name="Copley R.R."/>
            <person name="Doerks T."/>
            <person name="Eddy S.R."/>
            <person name="Eichler E.E."/>
            <person name="Furey T.S."/>
            <person name="Galagan J."/>
            <person name="Gilbert J.G."/>
            <person name="Harmon C."/>
            <person name="Hayashizaki Y."/>
            <person name="Haussler D."/>
            <person name="Hermjakob H."/>
            <person name="Hokamp K."/>
            <person name="Jang W."/>
            <person name="Johnson L.S."/>
            <person name="Jones T.A."/>
            <person name="Kasif S."/>
            <person name="Kaspryzk A."/>
            <person name="Kennedy S."/>
            <person name="Kent W.J."/>
            <person name="Kitts P."/>
            <person name="Koonin E.V."/>
            <person name="Korf I."/>
            <person name="Kulp D."/>
            <person name="Lancet D."/>
            <person name="Lowe T.M."/>
            <person name="McLysaght A."/>
            <person name="Mikkelsen T."/>
            <person name="Moran J.V."/>
            <person name="Mulder N."/>
            <person name="Pollara V.J."/>
            <person name="Ponting C.P."/>
            <person name="Schuler G."/>
            <person name="Schultz J."/>
            <person name="Slater G."/>
            <person name="Smit A.F."/>
            <person name="Stupka E."/>
            <person name="Szustakowski J."/>
            <person name="Thierry-Mieg D."/>
            <person name="Thierry-Mieg J."/>
            <person name="Wagner L."/>
            <person name="Wallis J."/>
            <person name="Wheeler R."/>
            <person name="Williams A."/>
            <person name="Wolf Y.I."/>
            <person name="Wolfe K.H."/>
            <person name="Yang S.P."/>
            <person name="Yeh R.F."/>
            <person name="Collins F."/>
            <person name="Guyer M.S."/>
            <person name="Peterson J."/>
            <person name="Felsenfeld A."/>
            <person name="Wetterstrand K.A."/>
            <person name="Patrinos A."/>
            <person name="Morgan M.J."/>
            <person name="de Jong P."/>
            <person name="Catanese J.J."/>
            <person name="Osoegawa K."/>
            <person name="Shizuya H."/>
            <person name="Choi S."/>
            <person name="Chen Y.J."/>
        </authorList>
    </citation>
    <scope>NUCLEOTIDE SEQUENCE [LARGE SCALE GENOMIC DNA]</scope>
</reference>
<dbReference type="EMBL" id="AC018766">
    <property type="status" value="NOT_ANNOTATED_CDS"/>
    <property type="molecule type" value="Genomic_DNA"/>
</dbReference>